<dbReference type="InterPro" id="IPR033424">
    <property type="entry name" value="MASE4"/>
</dbReference>
<dbReference type="Gene3D" id="3.30.565.10">
    <property type="entry name" value="Histidine kinase-like ATPase, C-terminal domain"/>
    <property type="match status" value="1"/>
</dbReference>
<comment type="catalytic activity">
    <reaction evidence="1">
        <text>ATP + protein L-histidine = ADP + protein N-phospho-L-histidine.</text>
        <dbReference type="EC" id="2.7.13.3"/>
    </reaction>
</comment>
<dbReference type="InterPro" id="IPR035965">
    <property type="entry name" value="PAS-like_dom_sf"/>
</dbReference>
<dbReference type="SUPFAM" id="SSF55785">
    <property type="entry name" value="PYP-like sensor domain (PAS domain)"/>
    <property type="match status" value="2"/>
</dbReference>
<sequence length="802" mass="88013">MADTDPDDELYLSTAAPSVAQQRLALAVFGVSLALFVLAAPFARVQFAGEPAFLPGVQSAYVVVAATAAALLFGQYLTRPSVAMLALVAGYLYAALMGLVHTVEFPRLFTADGLFGHAYEGTAWLYFLWHGGYALFMLAYAALGGARRWPLSSAQARRLAWLVLGLGVPALVALLTWAAVSPAAHLPALMRGDLDGSRKFAVALVTWLLGAGALLALWRKRPRAVLDLWLLVAVAADMFDTALAAVLNHARFDLGWYAGRAYGLLAGAAVLLMVFYSNGMLYAQLARLRAAERQRARERLQESEGRFQATFEHAATGIALVSPDGRFLRVNARLCQITGYRADELLARRFHDITHPDDLDADLSELRRLLDGEIGSYTLEKRYVHRDGARVWVNLTVSLVRTREGAPDYFVAMVEDITTRKATEAALAESQQRLQLLIDHAPAALAMFDREMRYLAASRRWIEDYGLGGRPLLGRSHYEIFPEIGAAWKAAHQRALAGEVIRCDEDRFERADSSECWLRWELRPWHAADGEIGGIVIFTEDTTGLVEARRAIVELNAGLETRVAERTAELAAANAELDAFAYAVSHDLRAPLRAMSGFAQALREDAGEALGEDASADLREISAASRRMGELIEGILALSRSTRGEFDRSVVDVSAIATRVLREFGAREPQRHVDCRVEPGLAVQGDARMLESALANLLENAWKYSAKVDAARIDVYAETDDGRRWICVRDNGAGFDMAYAKRLFQPFQRLHRQDEFPGMGIGLATVQRIARRHGGEVRAHAEPGRGAVFCLYLPAAAPAPAP</sequence>
<feature type="domain" description="Histidine kinase" evidence="8">
    <location>
        <begin position="583"/>
        <end position="797"/>
    </location>
</feature>
<dbReference type="PROSITE" id="PS50113">
    <property type="entry name" value="PAC"/>
    <property type="match status" value="1"/>
</dbReference>
<gene>
    <name evidence="11" type="primary">yegE_36</name>
    <name evidence="11" type="ORF">GALL_332910</name>
</gene>
<dbReference type="InterPro" id="IPR050351">
    <property type="entry name" value="BphY/WalK/GraS-like"/>
</dbReference>
<dbReference type="InterPro" id="IPR003594">
    <property type="entry name" value="HATPase_dom"/>
</dbReference>
<dbReference type="InterPro" id="IPR003661">
    <property type="entry name" value="HisK_dim/P_dom"/>
</dbReference>
<keyword evidence="7" id="KW-1133">Transmembrane helix</keyword>
<dbReference type="SMART" id="SM00091">
    <property type="entry name" value="PAS"/>
    <property type="match status" value="2"/>
</dbReference>
<dbReference type="GO" id="GO:0007234">
    <property type="term" value="P:osmosensory signaling via phosphorelay pathway"/>
    <property type="evidence" value="ECO:0007669"/>
    <property type="project" value="TreeGrafter"/>
</dbReference>
<evidence type="ECO:0000256" key="1">
    <source>
        <dbReference type="ARBA" id="ARBA00000085"/>
    </source>
</evidence>
<dbReference type="InterPro" id="IPR036890">
    <property type="entry name" value="HATPase_C_sf"/>
</dbReference>
<dbReference type="PROSITE" id="PS50112">
    <property type="entry name" value="PAS"/>
    <property type="match status" value="1"/>
</dbReference>
<keyword evidence="6 7" id="KW-0472">Membrane</keyword>
<feature type="transmembrane region" description="Helical" evidence="7">
    <location>
        <begin position="24"/>
        <end position="47"/>
    </location>
</feature>
<dbReference type="PANTHER" id="PTHR42878:SF15">
    <property type="entry name" value="BACTERIOPHYTOCHROME"/>
    <property type="match status" value="1"/>
</dbReference>
<dbReference type="InterPro" id="IPR001610">
    <property type="entry name" value="PAC"/>
</dbReference>
<feature type="domain" description="PAC" evidence="10">
    <location>
        <begin position="377"/>
        <end position="429"/>
    </location>
</feature>
<dbReference type="Gene3D" id="1.10.287.130">
    <property type="match status" value="1"/>
</dbReference>
<evidence type="ECO:0000256" key="6">
    <source>
        <dbReference type="ARBA" id="ARBA00023136"/>
    </source>
</evidence>
<dbReference type="SUPFAM" id="SSF47384">
    <property type="entry name" value="Homodimeric domain of signal transducing histidine kinase"/>
    <property type="match status" value="1"/>
</dbReference>
<dbReference type="PROSITE" id="PS50109">
    <property type="entry name" value="HIS_KIN"/>
    <property type="match status" value="1"/>
</dbReference>
<feature type="transmembrane region" description="Helical" evidence="7">
    <location>
        <begin position="59"/>
        <end position="77"/>
    </location>
</feature>
<evidence type="ECO:0000259" key="10">
    <source>
        <dbReference type="PROSITE" id="PS50113"/>
    </source>
</evidence>
<dbReference type="GO" id="GO:0000156">
    <property type="term" value="F:phosphorelay response regulator activity"/>
    <property type="evidence" value="ECO:0007669"/>
    <property type="project" value="TreeGrafter"/>
</dbReference>
<keyword evidence="5" id="KW-0418">Kinase</keyword>
<feature type="transmembrane region" description="Helical" evidence="7">
    <location>
        <begin position="158"/>
        <end position="180"/>
    </location>
</feature>
<feature type="transmembrane region" description="Helical" evidence="7">
    <location>
        <begin position="200"/>
        <end position="218"/>
    </location>
</feature>
<dbReference type="InterPro" id="IPR000014">
    <property type="entry name" value="PAS"/>
</dbReference>
<dbReference type="Pfam" id="PF00512">
    <property type="entry name" value="HisKA"/>
    <property type="match status" value="1"/>
</dbReference>
<keyword evidence="4 11" id="KW-0808">Transferase</keyword>
<keyword evidence="3" id="KW-0597">Phosphoprotein</keyword>
<dbReference type="SMART" id="SM00388">
    <property type="entry name" value="HisKA"/>
    <property type="match status" value="1"/>
</dbReference>
<protein>
    <recommendedName>
        <fullName evidence="2">histidine kinase</fullName>
        <ecNumber evidence="2">2.7.13.3</ecNumber>
    </recommendedName>
</protein>
<accession>A0A1J5QYS6</accession>
<dbReference type="EC" id="2.7.13.3" evidence="2"/>
<feature type="transmembrane region" description="Helical" evidence="7">
    <location>
        <begin position="123"/>
        <end position="146"/>
    </location>
</feature>
<dbReference type="SMART" id="SM00387">
    <property type="entry name" value="HATPase_c"/>
    <property type="match status" value="1"/>
</dbReference>
<dbReference type="PRINTS" id="PR00344">
    <property type="entry name" value="BCTRLSENSOR"/>
</dbReference>
<evidence type="ECO:0000313" key="11">
    <source>
        <dbReference type="EMBL" id="OIQ84884.1"/>
    </source>
</evidence>
<evidence type="ECO:0000256" key="2">
    <source>
        <dbReference type="ARBA" id="ARBA00012438"/>
    </source>
</evidence>
<evidence type="ECO:0000259" key="9">
    <source>
        <dbReference type="PROSITE" id="PS50112"/>
    </source>
</evidence>
<name>A0A1J5QYS6_9ZZZZ</name>
<dbReference type="NCBIfam" id="TIGR00229">
    <property type="entry name" value="sensory_box"/>
    <property type="match status" value="2"/>
</dbReference>
<reference evidence="11" key="1">
    <citation type="submission" date="2016-10" db="EMBL/GenBank/DDBJ databases">
        <title>Sequence of Gallionella enrichment culture.</title>
        <authorList>
            <person name="Poehlein A."/>
            <person name="Muehling M."/>
            <person name="Daniel R."/>
        </authorList>
    </citation>
    <scope>NUCLEOTIDE SEQUENCE</scope>
</reference>
<dbReference type="GO" id="GO:0000155">
    <property type="term" value="F:phosphorelay sensor kinase activity"/>
    <property type="evidence" value="ECO:0007669"/>
    <property type="project" value="InterPro"/>
</dbReference>
<evidence type="ECO:0000256" key="5">
    <source>
        <dbReference type="ARBA" id="ARBA00022777"/>
    </source>
</evidence>
<feature type="transmembrane region" description="Helical" evidence="7">
    <location>
        <begin position="84"/>
        <end position="103"/>
    </location>
</feature>
<dbReference type="InterPro" id="IPR005467">
    <property type="entry name" value="His_kinase_dom"/>
</dbReference>
<dbReference type="SMART" id="SM00086">
    <property type="entry name" value="PAC"/>
    <property type="match status" value="2"/>
</dbReference>
<evidence type="ECO:0000256" key="4">
    <source>
        <dbReference type="ARBA" id="ARBA00022679"/>
    </source>
</evidence>
<dbReference type="GO" id="GO:0016779">
    <property type="term" value="F:nucleotidyltransferase activity"/>
    <property type="evidence" value="ECO:0007669"/>
    <property type="project" value="UniProtKB-KW"/>
</dbReference>
<comment type="caution">
    <text evidence="11">The sequence shown here is derived from an EMBL/GenBank/DDBJ whole genome shotgun (WGS) entry which is preliminary data.</text>
</comment>
<dbReference type="Gene3D" id="3.30.450.20">
    <property type="entry name" value="PAS domain"/>
    <property type="match status" value="2"/>
</dbReference>
<dbReference type="GO" id="GO:0016020">
    <property type="term" value="C:membrane"/>
    <property type="evidence" value="ECO:0007669"/>
    <property type="project" value="UniProtKB-SubCell"/>
</dbReference>
<feature type="transmembrane region" description="Helical" evidence="7">
    <location>
        <begin position="262"/>
        <end position="285"/>
    </location>
</feature>
<evidence type="ECO:0000256" key="7">
    <source>
        <dbReference type="SAM" id="Phobius"/>
    </source>
</evidence>
<dbReference type="GO" id="GO:0030295">
    <property type="term" value="F:protein kinase activator activity"/>
    <property type="evidence" value="ECO:0007669"/>
    <property type="project" value="TreeGrafter"/>
</dbReference>
<dbReference type="Pfam" id="PF02518">
    <property type="entry name" value="HATPase_c"/>
    <property type="match status" value="1"/>
</dbReference>
<dbReference type="CDD" id="cd00082">
    <property type="entry name" value="HisKA"/>
    <property type="match status" value="1"/>
</dbReference>
<proteinExistence type="predicted"/>
<dbReference type="InterPro" id="IPR036097">
    <property type="entry name" value="HisK_dim/P_sf"/>
</dbReference>
<dbReference type="FunFam" id="3.30.565.10:FF:000006">
    <property type="entry name" value="Sensor histidine kinase WalK"/>
    <property type="match status" value="1"/>
</dbReference>
<keyword evidence="7" id="KW-0812">Transmembrane</keyword>
<dbReference type="PANTHER" id="PTHR42878">
    <property type="entry name" value="TWO-COMPONENT HISTIDINE KINASE"/>
    <property type="match status" value="1"/>
</dbReference>
<feature type="transmembrane region" description="Helical" evidence="7">
    <location>
        <begin position="230"/>
        <end position="250"/>
    </location>
</feature>
<dbReference type="CDD" id="cd00130">
    <property type="entry name" value="PAS"/>
    <property type="match status" value="1"/>
</dbReference>
<evidence type="ECO:0000256" key="3">
    <source>
        <dbReference type="ARBA" id="ARBA00022553"/>
    </source>
</evidence>
<dbReference type="Pfam" id="PF13426">
    <property type="entry name" value="PAS_9"/>
    <property type="match status" value="1"/>
</dbReference>
<organism evidence="11">
    <name type="scientific">mine drainage metagenome</name>
    <dbReference type="NCBI Taxonomy" id="410659"/>
    <lineage>
        <taxon>unclassified sequences</taxon>
        <taxon>metagenomes</taxon>
        <taxon>ecological metagenomes</taxon>
    </lineage>
</organism>
<evidence type="ECO:0000259" key="8">
    <source>
        <dbReference type="PROSITE" id="PS50109"/>
    </source>
</evidence>
<dbReference type="Pfam" id="PF17158">
    <property type="entry name" value="MASE4"/>
    <property type="match status" value="1"/>
</dbReference>
<feature type="domain" description="PAS" evidence="9">
    <location>
        <begin position="303"/>
        <end position="373"/>
    </location>
</feature>
<keyword evidence="11" id="KW-0548">Nucleotidyltransferase</keyword>
<dbReference type="InterPro" id="IPR000700">
    <property type="entry name" value="PAS-assoc_C"/>
</dbReference>
<dbReference type="InterPro" id="IPR013656">
    <property type="entry name" value="PAS_4"/>
</dbReference>
<dbReference type="EMBL" id="MLJW01000584">
    <property type="protein sequence ID" value="OIQ84884.1"/>
    <property type="molecule type" value="Genomic_DNA"/>
</dbReference>
<dbReference type="SUPFAM" id="SSF55874">
    <property type="entry name" value="ATPase domain of HSP90 chaperone/DNA topoisomerase II/histidine kinase"/>
    <property type="match status" value="1"/>
</dbReference>
<dbReference type="Pfam" id="PF08448">
    <property type="entry name" value="PAS_4"/>
    <property type="match status" value="1"/>
</dbReference>
<dbReference type="AlphaFoldDB" id="A0A1J5QYS6"/>
<dbReference type="InterPro" id="IPR004358">
    <property type="entry name" value="Sig_transdc_His_kin-like_C"/>
</dbReference>